<dbReference type="GeneID" id="28739991"/>
<reference evidence="1 2" key="1">
    <citation type="submission" date="2015-06" db="EMBL/GenBank/DDBJ databases">
        <title>Draft genome of the ant-associated black yeast Phialophora attae CBS 131958.</title>
        <authorList>
            <person name="Moreno L.F."/>
            <person name="Stielow B.J."/>
            <person name="de Hoog S."/>
            <person name="Vicente V.A."/>
            <person name="Weiss V.A."/>
            <person name="de Vries M."/>
            <person name="Cruz L.M."/>
            <person name="Souza E.M."/>
        </authorList>
    </citation>
    <scope>NUCLEOTIDE SEQUENCE [LARGE SCALE GENOMIC DNA]</scope>
    <source>
        <strain evidence="1 2">CBS 131958</strain>
    </source>
</reference>
<dbReference type="AlphaFoldDB" id="A0A0N1HBF1"/>
<dbReference type="EMBL" id="LFJN01000012">
    <property type="protein sequence ID" value="KPI40604.1"/>
    <property type="molecule type" value="Genomic_DNA"/>
</dbReference>
<keyword evidence="2" id="KW-1185">Reference proteome</keyword>
<comment type="caution">
    <text evidence="1">The sequence shown here is derived from an EMBL/GenBank/DDBJ whole genome shotgun (WGS) entry which is preliminary data.</text>
</comment>
<evidence type="ECO:0000313" key="1">
    <source>
        <dbReference type="EMBL" id="KPI40604.1"/>
    </source>
</evidence>
<dbReference type="Proteomes" id="UP000038010">
    <property type="component" value="Unassembled WGS sequence"/>
</dbReference>
<dbReference type="RefSeq" id="XP_018000567.1">
    <property type="nucleotide sequence ID" value="XM_018148111.1"/>
</dbReference>
<accession>A0A0N1HBF1</accession>
<sequence>MADVLSASLLSDEPTAPTLASMPAEILEKIFALAIPEQVIMNDTRDISKALRFRPINCVWRLDGIYSVHKWTYELLNVSKRLRAIIGPILYTRIIITPGFFLSKRSSSHFSAASEMKHEPTRYSGKKVKPFSVCKTAKHGLDRKLREICGLPSACILEEEKEDVLSQVRAGADESSD</sequence>
<name>A0A0N1HBF1_9EURO</name>
<gene>
    <name evidence="1" type="ORF">AB675_7722</name>
</gene>
<organism evidence="1 2">
    <name type="scientific">Cyphellophora attinorum</name>
    <dbReference type="NCBI Taxonomy" id="1664694"/>
    <lineage>
        <taxon>Eukaryota</taxon>
        <taxon>Fungi</taxon>
        <taxon>Dikarya</taxon>
        <taxon>Ascomycota</taxon>
        <taxon>Pezizomycotina</taxon>
        <taxon>Eurotiomycetes</taxon>
        <taxon>Chaetothyriomycetidae</taxon>
        <taxon>Chaetothyriales</taxon>
        <taxon>Cyphellophoraceae</taxon>
        <taxon>Cyphellophora</taxon>
    </lineage>
</organism>
<evidence type="ECO:0008006" key="3">
    <source>
        <dbReference type="Google" id="ProtNLM"/>
    </source>
</evidence>
<protein>
    <recommendedName>
        <fullName evidence="3">F-box domain-containing protein</fullName>
    </recommendedName>
</protein>
<evidence type="ECO:0000313" key="2">
    <source>
        <dbReference type="Proteomes" id="UP000038010"/>
    </source>
</evidence>
<dbReference type="VEuPathDB" id="FungiDB:AB675_7722"/>
<proteinExistence type="predicted"/>